<accession>A0AAV2AZM4</accession>
<proteinExistence type="predicted"/>
<dbReference type="Proteomes" id="UP001497382">
    <property type="component" value="Unassembled WGS sequence"/>
</dbReference>
<evidence type="ECO:0000313" key="2">
    <source>
        <dbReference type="Proteomes" id="UP001497382"/>
    </source>
</evidence>
<dbReference type="AlphaFoldDB" id="A0AAV2AZM4"/>
<evidence type="ECO:0000313" key="1">
    <source>
        <dbReference type="EMBL" id="CAL1289478.1"/>
    </source>
</evidence>
<name>A0AAV2AZM4_9ARAC</name>
<gene>
    <name evidence="1" type="ORF">LARSCL_LOCUS15961</name>
</gene>
<keyword evidence="2" id="KW-1185">Reference proteome</keyword>
<reference evidence="1 2" key="1">
    <citation type="submission" date="2024-04" db="EMBL/GenBank/DDBJ databases">
        <authorList>
            <person name="Rising A."/>
            <person name="Reimegard J."/>
            <person name="Sonavane S."/>
            <person name="Akerstrom W."/>
            <person name="Nylinder S."/>
            <person name="Hedman E."/>
            <person name="Kallberg Y."/>
        </authorList>
    </citation>
    <scope>NUCLEOTIDE SEQUENCE [LARGE SCALE GENOMIC DNA]</scope>
</reference>
<dbReference type="EMBL" id="CAXIEN010000249">
    <property type="protein sequence ID" value="CAL1289478.1"/>
    <property type="molecule type" value="Genomic_DNA"/>
</dbReference>
<sequence length="47" mass="5401">MLGSICDSRLHLQRGYSAPRLPSTFSYPIPHLKFLECFGNADCWIKM</sequence>
<comment type="caution">
    <text evidence="1">The sequence shown here is derived from an EMBL/GenBank/DDBJ whole genome shotgun (WGS) entry which is preliminary data.</text>
</comment>
<organism evidence="1 2">
    <name type="scientific">Larinioides sclopetarius</name>
    <dbReference type="NCBI Taxonomy" id="280406"/>
    <lineage>
        <taxon>Eukaryota</taxon>
        <taxon>Metazoa</taxon>
        <taxon>Ecdysozoa</taxon>
        <taxon>Arthropoda</taxon>
        <taxon>Chelicerata</taxon>
        <taxon>Arachnida</taxon>
        <taxon>Araneae</taxon>
        <taxon>Araneomorphae</taxon>
        <taxon>Entelegynae</taxon>
        <taxon>Araneoidea</taxon>
        <taxon>Araneidae</taxon>
        <taxon>Larinioides</taxon>
    </lineage>
</organism>
<protein>
    <submittedName>
        <fullName evidence="1">Uncharacterized protein</fullName>
    </submittedName>
</protein>